<keyword evidence="2" id="KW-1185">Reference proteome</keyword>
<organism evidence="1 2">
    <name type="scientific">Marchantia polymorpha</name>
    <name type="common">Common liverwort</name>
    <name type="synonym">Marchantia aquatica</name>
    <dbReference type="NCBI Taxonomy" id="3197"/>
    <lineage>
        <taxon>Eukaryota</taxon>
        <taxon>Viridiplantae</taxon>
        <taxon>Streptophyta</taxon>
        <taxon>Embryophyta</taxon>
        <taxon>Marchantiophyta</taxon>
        <taxon>Marchantiopsida</taxon>
        <taxon>Marchantiidae</taxon>
        <taxon>Marchantiales</taxon>
        <taxon>Marchantiaceae</taxon>
        <taxon>Marchantia</taxon>
    </lineage>
</organism>
<dbReference type="AlphaFoldDB" id="A0A2R6W8W3"/>
<proteinExistence type="predicted"/>
<name>A0A2R6W8W3_MARPO</name>
<evidence type="ECO:0000313" key="1">
    <source>
        <dbReference type="EMBL" id="PTQ30293.1"/>
    </source>
</evidence>
<protein>
    <submittedName>
        <fullName evidence="1">Uncharacterized protein</fullName>
    </submittedName>
</protein>
<gene>
    <name evidence="1" type="ORF">MARPO_0126s0011</name>
</gene>
<dbReference type="Proteomes" id="UP000244005">
    <property type="component" value="Unassembled WGS sequence"/>
</dbReference>
<dbReference type="EMBL" id="KZ772798">
    <property type="protein sequence ID" value="PTQ30293.1"/>
    <property type="molecule type" value="Genomic_DNA"/>
</dbReference>
<sequence length="101" mass="11824">MIGEEGLQRTQSGRNLYGKAKRIVEGFRFEVVRSPHMVVRGDYRMRWVFLKTVIWFALGLEEANEIQECHNRESWLHELVVFVLGKESSEKISSSKVKNQI</sequence>
<dbReference type="Gramene" id="Mp4g19830.1">
    <property type="protein sequence ID" value="Mp4g19830.1.cds1"/>
    <property type="gene ID" value="Mp4g19830"/>
</dbReference>
<accession>A0A2R6W8W3</accession>
<evidence type="ECO:0000313" key="2">
    <source>
        <dbReference type="Proteomes" id="UP000244005"/>
    </source>
</evidence>
<reference evidence="2" key="1">
    <citation type="journal article" date="2017" name="Cell">
        <title>Insights into land plant evolution garnered from the Marchantia polymorpha genome.</title>
        <authorList>
            <person name="Bowman J.L."/>
            <person name="Kohchi T."/>
            <person name="Yamato K.T."/>
            <person name="Jenkins J."/>
            <person name="Shu S."/>
            <person name="Ishizaki K."/>
            <person name="Yamaoka S."/>
            <person name="Nishihama R."/>
            <person name="Nakamura Y."/>
            <person name="Berger F."/>
            <person name="Adam C."/>
            <person name="Aki S.S."/>
            <person name="Althoff F."/>
            <person name="Araki T."/>
            <person name="Arteaga-Vazquez M.A."/>
            <person name="Balasubrmanian S."/>
            <person name="Barry K."/>
            <person name="Bauer D."/>
            <person name="Boehm C.R."/>
            <person name="Briginshaw L."/>
            <person name="Caballero-Perez J."/>
            <person name="Catarino B."/>
            <person name="Chen F."/>
            <person name="Chiyoda S."/>
            <person name="Chovatia M."/>
            <person name="Davies K.M."/>
            <person name="Delmans M."/>
            <person name="Demura T."/>
            <person name="Dierschke T."/>
            <person name="Dolan L."/>
            <person name="Dorantes-Acosta A.E."/>
            <person name="Eklund D.M."/>
            <person name="Florent S.N."/>
            <person name="Flores-Sandoval E."/>
            <person name="Fujiyama A."/>
            <person name="Fukuzawa H."/>
            <person name="Galik B."/>
            <person name="Grimanelli D."/>
            <person name="Grimwood J."/>
            <person name="Grossniklaus U."/>
            <person name="Hamada T."/>
            <person name="Haseloff J."/>
            <person name="Hetherington A.J."/>
            <person name="Higo A."/>
            <person name="Hirakawa Y."/>
            <person name="Hundley H.N."/>
            <person name="Ikeda Y."/>
            <person name="Inoue K."/>
            <person name="Inoue S.I."/>
            <person name="Ishida S."/>
            <person name="Jia Q."/>
            <person name="Kakita M."/>
            <person name="Kanazawa T."/>
            <person name="Kawai Y."/>
            <person name="Kawashima T."/>
            <person name="Kennedy M."/>
            <person name="Kinose K."/>
            <person name="Kinoshita T."/>
            <person name="Kohara Y."/>
            <person name="Koide E."/>
            <person name="Komatsu K."/>
            <person name="Kopischke S."/>
            <person name="Kubo M."/>
            <person name="Kyozuka J."/>
            <person name="Lagercrantz U."/>
            <person name="Lin S.S."/>
            <person name="Lindquist E."/>
            <person name="Lipzen A.M."/>
            <person name="Lu C.W."/>
            <person name="De Luna E."/>
            <person name="Martienssen R.A."/>
            <person name="Minamino N."/>
            <person name="Mizutani M."/>
            <person name="Mizutani M."/>
            <person name="Mochizuki N."/>
            <person name="Monte I."/>
            <person name="Mosher R."/>
            <person name="Nagasaki H."/>
            <person name="Nakagami H."/>
            <person name="Naramoto S."/>
            <person name="Nishitani K."/>
            <person name="Ohtani M."/>
            <person name="Okamoto T."/>
            <person name="Okumura M."/>
            <person name="Phillips J."/>
            <person name="Pollak B."/>
            <person name="Reinders A."/>
            <person name="Rovekamp M."/>
            <person name="Sano R."/>
            <person name="Sawa S."/>
            <person name="Schmid M.W."/>
            <person name="Shirakawa M."/>
            <person name="Solano R."/>
            <person name="Spunde A."/>
            <person name="Suetsugu N."/>
            <person name="Sugano S."/>
            <person name="Sugiyama A."/>
            <person name="Sun R."/>
            <person name="Suzuki Y."/>
            <person name="Takenaka M."/>
            <person name="Takezawa D."/>
            <person name="Tomogane H."/>
            <person name="Tsuzuki M."/>
            <person name="Ueda T."/>
            <person name="Umeda M."/>
            <person name="Ward J.M."/>
            <person name="Watanabe Y."/>
            <person name="Yazaki K."/>
            <person name="Yokoyama R."/>
            <person name="Yoshitake Y."/>
            <person name="Yotsui I."/>
            <person name="Zachgo S."/>
            <person name="Schmutz J."/>
        </authorList>
    </citation>
    <scope>NUCLEOTIDE SEQUENCE [LARGE SCALE GENOMIC DNA]</scope>
    <source>
        <strain evidence="2">Tak-1</strain>
    </source>
</reference>